<dbReference type="InterPro" id="IPR036097">
    <property type="entry name" value="HisK_dim/P_sf"/>
</dbReference>
<keyword evidence="4" id="KW-1003">Cell membrane</keyword>
<dbReference type="PANTHER" id="PTHR43065">
    <property type="entry name" value="SENSOR HISTIDINE KINASE"/>
    <property type="match status" value="1"/>
</dbReference>
<dbReference type="Pfam" id="PF00512">
    <property type="entry name" value="HisKA"/>
    <property type="match status" value="1"/>
</dbReference>
<organism evidence="18 19">
    <name type="scientific">Aliidongia dinghuensis</name>
    <dbReference type="NCBI Taxonomy" id="1867774"/>
    <lineage>
        <taxon>Bacteria</taxon>
        <taxon>Pseudomonadati</taxon>
        <taxon>Pseudomonadota</taxon>
        <taxon>Alphaproteobacteria</taxon>
        <taxon>Rhodospirillales</taxon>
        <taxon>Dongiaceae</taxon>
        <taxon>Aliidongia</taxon>
    </lineage>
</organism>
<dbReference type="CDD" id="cd00130">
    <property type="entry name" value="PAS"/>
    <property type="match status" value="1"/>
</dbReference>
<dbReference type="InterPro" id="IPR003661">
    <property type="entry name" value="HisK_dim/P_dom"/>
</dbReference>
<dbReference type="InterPro" id="IPR035965">
    <property type="entry name" value="PAS-like_dom_sf"/>
</dbReference>
<dbReference type="CDD" id="cd12915">
    <property type="entry name" value="PDC2_DGC_like"/>
    <property type="match status" value="1"/>
</dbReference>
<dbReference type="GO" id="GO:0000155">
    <property type="term" value="F:phosphorelay sensor kinase activity"/>
    <property type="evidence" value="ECO:0007669"/>
    <property type="project" value="InterPro"/>
</dbReference>
<dbReference type="SMART" id="SM00387">
    <property type="entry name" value="HATPase_c"/>
    <property type="match status" value="1"/>
</dbReference>
<keyword evidence="10" id="KW-0472">Membrane</keyword>
<evidence type="ECO:0000259" key="16">
    <source>
        <dbReference type="PROSITE" id="PS50113"/>
    </source>
</evidence>
<name>A0A8J2YX92_9PROT</name>
<dbReference type="CDD" id="cd00082">
    <property type="entry name" value="HisKA"/>
    <property type="match status" value="1"/>
</dbReference>
<keyword evidence="9" id="KW-1133">Transmembrane helix</keyword>
<dbReference type="SMART" id="SM00091">
    <property type="entry name" value="PAS"/>
    <property type="match status" value="1"/>
</dbReference>
<dbReference type="Gene3D" id="6.10.340.10">
    <property type="match status" value="1"/>
</dbReference>
<evidence type="ECO:0000256" key="7">
    <source>
        <dbReference type="ARBA" id="ARBA00022692"/>
    </source>
</evidence>
<keyword evidence="12" id="KW-0175">Coiled coil</keyword>
<evidence type="ECO:0000259" key="14">
    <source>
        <dbReference type="PROSITE" id="PS50110"/>
    </source>
</evidence>
<evidence type="ECO:0000256" key="1">
    <source>
        <dbReference type="ARBA" id="ARBA00000085"/>
    </source>
</evidence>
<dbReference type="InterPro" id="IPR011006">
    <property type="entry name" value="CheY-like_superfamily"/>
</dbReference>
<dbReference type="PROSITE" id="PS50885">
    <property type="entry name" value="HAMP"/>
    <property type="match status" value="1"/>
</dbReference>
<protein>
    <recommendedName>
        <fullName evidence="3">histidine kinase</fullName>
        <ecNumber evidence="3">2.7.13.3</ecNumber>
    </recommendedName>
</protein>
<dbReference type="Pfam" id="PF02743">
    <property type="entry name" value="dCache_1"/>
    <property type="match status" value="1"/>
</dbReference>
<evidence type="ECO:0000259" key="13">
    <source>
        <dbReference type="PROSITE" id="PS50109"/>
    </source>
</evidence>
<dbReference type="PRINTS" id="PR00344">
    <property type="entry name" value="BCTRLSENSOR"/>
</dbReference>
<feature type="domain" description="PAC" evidence="16">
    <location>
        <begin position="435"/>
        <end position="488"/>
    </location>
</feature>
<evidence type="ECO:0000313" key="18">
    <source>
        <dbReference type="EMBL" id="GGF35524.1"/>
    </source>
</evidence>
<evidence type="ECO:0000256" key="12">
    <source>
        <dbReference type="SAM" id="Coils"/>
    </source>
</evidence>
<dbReference type="Pfam" id="PF08447">
    <property type="entry name" value="PAS_3"/>
    <property type="match status" value="1"/>
</dbReference>
<dbReference type="InterPro" id="IPR013655">
    <property type="entry name" value="PAS_fold_3"/>
</dbReference>
<dbReference type="Gene3D" id="3.40.50.2300">
    <property type="match status" value="1"/>
</dbReference>
<dbReference type="InterPro" id="IPR005467">
    <property type="entry name" value="His_kinase_dom"/>
</dbReference>
<keyword evidence="6" id="KW-0808">Transferase</keyword>
<reference evidence="18" key="1">
    <citation type="journal article" date="2014" name="Int. J. Syst. Evol. Microbiol.">
        <title>Complete genome sequence of Corynebacterium casei LMG S-19264T (=DSM 44701T), isolated from a smear-ripened cheese.</title>
        <authorList>
            <consortium name="US DOE Joint Genome Institute (JGI-PGF)"/>
            <person name="Walter F."/>
            <person name="Albersmeier A."/>
            <person name="Kalinowski J."/>
            <person name="Ruckert C."/>
        </authorList>
    </citation>
    <scope>NUCLEOTIDE SEQUENCE</scope>
    <source>
        <strain evidence="18">CGMCC 1.15725</strain>
    </source>
</reference>
<dbReference type="InterPro" id="IPR033479">
    <property type="entry name" value="dCache_1"/>
</dbReference>
<dbReference type="InterPro" id="IPR003660">
    <property type="entry name" value="HAMP_dom"/>
</dbReference>
<dbReference type="Pfam" id="PF02518">
    <property type="entry name" value="HATPase_c"/>
    <property type="match status" value="1"/>
</dbReference>
<dbReference type="Gene3D" id="1.10.287.130">
    <property type="match status" value="1"/>
</dbReference>
<comment type="catalytic activity">
    <reaction evidence="1">
        <text>ATP + protein L-histidine = ADP + protein N-phospho-L-histidine.</text>
        <dbReference type="EC" id="2.7.13.3"/>
    </reaction>
</comment>
<evidence type="ECO:0000259" key="17">
    <source>
        <dbReference type="PROSITE" id="PS50885"/>
    </source>
</evidence>
<evidence type="ECO:0000256" key="5">
    <source>
        <dbReference type="ARBA" id="ARBA00022553"/>
    </source>
</evidence>
<feature type="domain" description="Response regulatory" evidence="14">
    <location>
        <begin position="781"/>
        <end position="894"/>
    </location>
</feature>
<feature type="modified residue" description="4-aspartylphosphate" evidence="11">
    <location>
        <position position="831"/>
    </location>
</feature>
<dbReference type="SUPFAM" id="SSF47384">
    <property type="entry name" value="Homodimeric domain of signal transducing histidine kinase"/>
    <property type="match status" value="1"/>
</dbReference>
<dbReference type="SUPFAM" id="SSF55785">
    <property type="entry name" value="PYP-like sensor domain (PAS domain)"/>
    <property type="match status" value="1"/>
</dbReference>
<evidence type="ECO:0000256" key="6">
    <source>
        <dbReference type="ARBA" id="ARBA00022679"/>
    </source>
</evidence>
<dbReference type="SMART" id="SM00388">
    <property type="entry name" value="HisKA"/>
    <property type="match status" value="1"/>
</dbReference>
<feature type="domain" description="PAS" evidence="15">
    <location>
        <begin position="362"/>
        <end position="432"/>
    </location>
</feature>
<evidence type="ECO:0000256" key="9">
    <source>
        <dbReference type="ARBA" id="ARBA00022989"/>
    </source>
</evidence>
<sequence length="911" mass="98312">MSLLTRLFLLVVLAVLPAVGIQAYNEYDLRASVRAETYRHALTLTRFAAAESDRIFDGVRNLLVALTNDGTIVGGDPAACKASLGRLVAQYPEISTFAVFDPSGRPVCADRTLPDGLSIAEEPYFQTALRSGAFAIGGYDLSFGARPVLPLAIAFDGAPGRRGGVLVATLSLDWLNDYFAAKGLEPDASICLVDRNGVYLVRLPRRMSVGGRATASLLAILQAGRETTTEWTSNDDHIDRILGVASLKTAPNGLWLSVGLPKSAAFATLDRAAQRAGLLVTLDIVLALLAAWLIGRVLIGRPIGALLAAARRWSRGEYRVRVDLPDQASDFGRLGVAFNDLVEAIDRREREQYEAEAAVRRSEERYRSLISATTAIVWTSDAQGRFTEPQPSWQAFTGQAWPAHEGLRWAEMVHPEDRATLVADFRSSVARGVVFETVGRLWHAPSASWRDFAARAVPVRAADGHIREWIGAATDVTERRKAEEALKRLTETLESRVGERTAELAEANRLLSAEIVERREAEAKLEQVQRIEAIGQLTSGVAHDFNNLLTAILGNLELAQMRLRNHPAARSLETAARAAERGATLVSQLLAFARKQRLEPKPVDINRLVDGLSDLLARSIGPTVTVERALAVGLWPALVDPSQIELVLLNLAINARDAMSVGGRLSIETRNFTHRGGGSADLKNGDYVVLTVSDTGCGMSEEVRARAFEPFFTTKEVGKGSGLGLSMVYGVVRQSGGGVEIDSVLGKGTTIRVYLPRAETVPEVVTAEPIVPDKNELAGIRLLLVDDDPAVREVTGLMLGELGCDVVEAGSGSEALARLDDGLEVDIVAADVAMPGMNGHELVRRIRKRLPGIAVLLITGFADPALIDESDGALVTLRKPFRRVDLALAVERALGRDQGGNVLPFRLPAGT</sequence>
<dbReference type="PANTHER" id="PTHR43065:SF42">
    <property type="entry name" value="TWO-COMPONENT SENSOR PPRA"/>
    <property type="match status" value="1"/>
</dbReference>
<dbReference type="PROSITE" id="PS50113">
    <property type="entry name" value="PAC"/>
    <property type="match status" value="1"/>
</dbReference>
<evidence type="ECO:0000256" key="3">
    <source>
        <dbReference type="ARBA" id="ARBA00012438"/>
    </source>
</evidence>
<evidence type="ECO:0000256" key="8">
    <source>
        <dbReference type="ARBA" id="ARBA00022777"/>
    </source>
</evidence>
<dbReference type="InterPro" id="IPR000700">
    <property type="entry name" value="PAS-assoc_C"/>
</dbReference>
<comment type="subcellular location">
    <subcellularLocation>
        <location evidence="2">Cell membrane</location>
        <topology evidence="2">Multi-pass membrane protein</topology>
    </subcellularLocation>
</comment>
<evidence type="ECO:0000256" key="11">
    <source>
        <dbReference type="PROSITE-ProRule" id="PRU00169"/>
    </source>
</evidence>
<evidence type="ECO:0000256" key="10">
    <source>
        <dbReference type="ARBA" id="ARBA00023136"/>
    </source>
</evidence>
<dbReference type="RefSeq" id="WP_189050405.1">
    <property type="nucleotide sequence ID" value="NZ_BMJQ01000013.1"/>
</dbReference>
<feature type="domain" description="Histidine kinase" evidence="13">
    <location>
        <begin position="540"/>
        <end position="759"/>
    </location>
</feature>
<feature type="coiled-coil region" evidence="12">
    <location>
        <begin position="479"/>
        <end position="531"/>
    </location>
</feature>
<dbReference type="SUPFAM" id="SSF55874">
    <property type="entry name" value="ATPase domain of HSP90 chaperone/DNA topoisomerase II/histidine kinase"/>
    <property type="match status" value="1"/>
</dbReference>
<keyword evidence="19" id="KW-1185">Reference proteome</keyword>
<accession>A0A8J2YX92</accession>
<comment type="caution">
    <text evidence="18">The sequence shown here is derived from an EMBL/GenBank/DDBJ whole genome shotgun (WGS) entry which is preliminary data.</text>
</comment>
<dbReference type="Pfam" id="PF00072">
    <property type="entry name" value="Response_reg"/>
    <property type="match status" value="1"/>
</dbReference>
<dbReference type="PROSITE" id="PS50112">
    <property type="entry name" value="PAS"/>
    <property type="match status" value="1"/>
</dbReference>
<dbReference type="SUPFAM" id="SSF52172">
    <property type="entry name" value="CheY-like"/>
    <property type="match status" value="1"/>
</dbReference>
<dbReference type="Gene3D" id="3.30.450.20">
    <property type="entry name" value="PAS domain"/>
    <property type="match status" value="3"/>
</dbReference>
<dbReference type="SMART" id="SM00304">
    <property type="entry name" value="HAMP"/>
    <property type="match status" value="1"/>
</dbReference>
<gene>
    <name evidence="18" type="ORF">GCM10011611_47330</name>
</gene>
<evidence type="ECO:0000313" key="19">
    <source>
        <dbReference type="Proteomes" id="UP000646365"/>
    </source>
</evidence>
<keyword evidence="8" id="KW-0418">Kinase</keyword>
<evidence type="ECO:0000256" key="2">
    <source>
        <dbReference type="ARBA" id="ARBA00004651"/>
    </source>
</evidence>
<evidence type="ECO:0000259" key="15">
    <source>
        <dbReference type="PROSITE" id="PS50112"/>
    </source>
</evidence>
<dbReference type="InterPro" id="IPR004358">
    <property type="entry name" value="Sig_transdc_His_kin-like_C"/>
</dbReference>
<dbReference type="Gene3D" id="3.30.565.10">
    <property type="entry name" value="Histidine kinase-like ATPase, C-terminal domain"/>
    <property type="match status" value="1"/>
</dbReference>
<dbReference type="InterPro" id="IPR000014">
    <property type="entry name" value="PAS"/>
</dbReference>
<keyword evidence="7" id="KW-0812">Transmembrane</keyword>
<reference evidence="18" key="2">
    <citation type="submission" date="2020-09" db="EMBL/GenBank/DDBJ databases">
        <authorList>
            <person name="Sun Q."/>
            <person name="Zhou Y."/>
        </authorList>
    </citation>
    <scope>NUCLEOTIDE SEQUENCE</scope>
    <source>
        <strain evidence="18">CGMCC 1.15725</strain>
    </source>
</reference>
<dbReference type="GO" id="GO:0005886">
    <property type="term" value="C:plasma membrane"/>
    <property type="evidence" value="ECO:0007669"/>
    <property type="project" value="UniProtKB-SubCell"/>
</dbReference>
<dbReference type="Pfam" id="PF00672">
    <property type="entry name" value="HAMP"/>
    <property type="match status" value="1"/>
</dbReference>
<dbReference type="InterPro" id="IPR001789">
    <property type="entry name" value="Sig_transdc_resp-reg_receiver"/>
</dbReference>
<dbReference type="EMBL" id="BMJQ01000013">
    <property type="protein sequence ID" value="GGF35524.1"/>
    <property type="molecule type" value="Genomic_DNA"/>
</dbReference>
<dbReference type="NCBIfam" id="TIGR00229">
    <property type="entry name" value="sensory_box"/>
    <property type="match status" value="1"/>
</dbReference>
<dbReference type="InterPro" id="IPR036890">
    <property type="entry name" value="HATPase_C_sf"/>
</dbReference>
<dbReference type="SMART" id="SM00448">
    <property type="entry name" value="REC"/>
    <property type="match status" value="1"/>
</dbReference>
<proteinExistence type="predicted"/>
<dbReference type="EC" id="2.7.13.3" evidence="3"/>
<dbReference type="AlphaFoldDB" id="A0A8J2YX92"/>
<dbReference type="CDD" id="cd12914">
    <property type="entry name" value="PDC1_DGC_like"/>
    <property type="match status" value="1"/>
</dbReference>
<dbReference type="PROSITE" id="PS50109">
    <property type="entry name" value="HIS_KIN"/>
    <property type="match status" value="1"/>
</dbReference>
<dbReference type="Proteomes" id="UP000646365">
    <property type="component" value="Unassembled WGS sequence"/>
</dbReference>
<dbReference type="CDD" id="cd06225">
    <property type="entry name" value="HAMP"/>
    <property type="match status" value="1"/>
</dbReference>
<evidence type="ECO:0000256" key="4">
    <source>
        <dbReference type="ARBA" id="ARBA00022475"/>
    </source>
</evidence>
<dbReference type="InterPro" id="IPR003594">
    <property type="entry name" value="HATPase_dom"/>
</dbReference>
<feature type="domain" description="HAMP" evidence="17">
    <location>
        <begin position="297"/>
        <end position="350"/>
    </location>
</feature>
<dbReference type="PROSITE" id="PS50110">
    <property type="entry name" value="RESPONSE_REGULATORY"/>
    <property type="match status" value="1"/>
</dbReference>
<dbReference type="SUPFAM" id="SSF158472">
    <property type="entry name" value="HAMP domain-like"/>
    <property type="match status" value="1"/>
</dbReference>
<keyword evidence="5 11" id="KW-0597">Phosphoprotein</keyword>